<dbReference type="InterPro" id="IPR008918">
    <property type="entry name" value="HhH2"/>
</dbReference>
<accession>A0A6J7XGG5</accession>
<dbReference type="Gene3D" id="1.10.150.20">
    <property type="entry name" value="5' to 3' exonuclease, C-terminal subdomain"/>
    <property type="match status" value="1"/>
</dbReference>
<dbReference type="InterPro" id="IPR038969">
    <property type="entry name" value="FEN"/>
</dbReference>
<dbReference type="GO" id="GO:0003677">
    <property type="term" value="F:DNA binding"/>
    <property type="evidence" value="ECO:0007669"/>
    <property type="project" value="InterPro"/>
</dbReference>
<dbReference type="Pfam" id="PF02739">
    <property type="entry name" value="5_3_exonuc_N"/>
    <property type="match status" value="1"/>
</dbReference>
<name>A0A6J7XGG5_9CAUD</name>
<evidence type="ECO:0000313" key="5">
    <source>
        <dbReference type="EMBL" id="CAB4182536.1"/>
    </source>
</evidence>
<evidence type="ECO:0000313" key="6">
    <source>
        <dbReference type="EMBL" id="CAB5228257.1"/>
    </source>
</evidence>
<evidence type="ECO:0000313" key="4">
    <source>
        <dbReference type="EMBL" id="CAB4170035.1"/>
    </source>
</evidence>
<gene>
    <name evidence="5" type="ORF">UFOVP1087_10</name>
    <name evidence="6" type="ORF">UFOVP1534_36</name>
    <name evidence="4" type="ORF">UFOVP910_25</name>
</gene>
<evidence type="ECO:0000259" key="3">
    <source>
        <dbReference type="SMART" id="SM00475"/>
    </source>
</evidence>
<feature type="domain" description="5'-3' exonuclease" evidence="3">
    <location>
        <begin position="28"/>
        <end position="237"/>
    </location>
</feature>
<dbReference type="PANTHER" id="PTHR42646">
    <property type="entry name" value="FLAP ENDONUCLEASE XNI"/>
    <property type="match status" value="1"/>
</dbReference>
<keyword evidence="6" id="KW-0269">Exonuclease</keyword>
<keyword evidence="1" id="KW-0540">Nuclease</keyword>
<dbReference type="SMART" id="SM00475">
    <property type="entry name" value="53EXOc"/>
    <property type="match status" value="1"/>
</dbReference>
<dbReference type="SUPFAM" id="SSF47807">
    <property type="entry name" value="5' to 3' exonuclease, C-terminal subdomain"/>
    <property type="match status" value="1"/>
</dbReference>
<dbReference type="EMBL" id="LR796849">
    <property type="protein sequence ID" value="CAB4170035.1"/>
    <property type="molecule type" value="Genomic_DNA"/>
</dbReference>
<sequence>MTTLLIDGDICLYTASVATEYTCNWGDDNWVLSANLSQSKDIARQFIEGLEAEFHTTQTIICLSGKHNFRKDLYADYKAHRKETRKPIIYNELKAWLTDQYDVRIEESLEADDLLGILATSLEDTIIVSADKDLQCVPGKLYRKGELVTITLEEANRFHMLQTLTGDPTDGYPGCKGVGPVGATKALQGHPEGHWGAIVALYEKQGLTEADALLNARMAYMLRAHNYDFNTKEITHWTPPSSK</sequence>
<organism evidence="6">
    <name type="scientific">uncultured Caudovirales phage</name>
    <dbReference type="NCBI Taxonomy" id="2100421"/>
    <lineage>
        <taxon>Viruses</taxon>
        <taxon>Duplodnaviria</taxon>
        <taxon>Heunggongvirae</taxon>
        <taxon>Uroviricota</taxon>
        <taxon>Caudoviricetes</taxon>
        <taxon>Peduoviridae</taxon>
        <taxon>Maltschvirus</taxon>
        <taxon>Maltschvirus maltsch</taxon>
    </lineage>
</organism>
<dbReference type="EMBL" id="LR797040">
    <property type="protein sequence ID" value="CAB4182536.1"/>
    <property type="molecule type" value="Genomic_DNA"/>
</dbReference>
<dbReference type="Gene3D" id="3.40.50.1010">
    <property type="entry name" value="5'-nuclease"/>
    <property type="match status" value="1"/>
</dbReference>
<dbReference type="GO" id="GO:0033567">
    <property type="term" value="P:DNA replication, Okazaki fragment processing"/>
    <property type="evidence" value="ECO:0007669"/>
    <property type="project" value="InterPro"/>
</dbReference>
<dbReference type="SMART" id="SM00279">
    <property type="entry name" value="HhH2"/>
    <property type="match status" value="1"/>
</dbReference>
<dbReference type="GO" id="GO:0008409">
    <property type="term" value="F:5'-3' exonuclease activity"/>
    <property type="evidence" value="ECO:0007669"/>
    <property type="project" value="InterPro"/>
</dbReference>
<evidence type="ECO:0000256" key="2">
    <source>
        <dbReference type="ARBA" id="ARBA00022801"/>
    </source>
</evidence>
<dbReference type="InterPro" id="IPR020046">
    <property type="entry name" value="5-3_exonucl_a-hlix_arch_N"/>
</dbReference>
<dbReference type="SUPFAM" id="SSF88723">
    <property type="entry name" value="PIN domain-like"/>
    <property type="match status" value="1"/>
</dbReference>
<reference evidence="6" key="1">
    <citation type="submission" date="2020-05" db="EMBL/GenBank/DDBJ databases">
        <authorList>
            <person name="Chiriac C."/>
            <person name="Salcher M."/>
            <person name="Ghai R."/>
            <person name="Kavagutti S V."/>
        </authorList>
    </citation>
    <scope>NUCLEOTIDE SEQUENCE</scope>
</reference>
<proteinExistence type="predicted"/>
<dbReference type="PANTHER" id="PTHR42646:SF2">
    <property type="entry name" value="5'-3' EXONUCLEASE FAMILY PROTEIN"/>
    <property type="match status" value="1"/>
</dbReference>
<dbReference type="InterPro" id="IPR002421">
    <property type="entry name" value="5-3_exonuclease"/>
</dbReference>
<protein>
    <submittedName>
        <fullName evidence="6">Exo 5'-3' exonuclease (Including N-terminal domain of PolI)</fullName>
    </submittedName>
</protein>
<dbReference type="InterPro" id="IPR029060">
    <property type="entry name" value="PIN-like_dom_sf"/>
</dbReference>
<evidence type="ECO:0000256" key="1">
    <source>
        <dbReference type="ARBA" id="ARBA00022722"/>
    </source>
</evidence>
<keyword evidence="2" id="KW-0378">Hydrolase</keyword>
<dbReference type="InterPro" id="IPR036279">
    <property type="entry name" value="5-3_exonuclease_C_sf"/>
</dbReference>
<dbReference type="GO" id="GO:0017108">
    <property type="term" value="F:5'-flap endonuclease activity"/>
    <property type="evidence" value="ECO:0007669"/>
    <property type="project" value="InterPro"/>
</dbReference>
<dbReference type="EMBL" id="LR798386">
    <property type="protein sequence ID" value="CAB5228257.1"/>
    <property type="molecule type" value="Genomic_DNA"/>
</dbReference>